<dbReference type="InterPro" id="IPR016169">
    <property type="entry name" value="FAD-bd_PCMH_sub2"/>
</dbReference>
<feature type="domain" description="FAD-binding PCMH-type" evidence="7">
    <location>
        <begin position="65"/>
        <end position="235"/>
    </location>
</feature>
<dbReference type="Gene3D" id="3.40.462.20">
    <property type="match status" value="1"/>
</dbReference>
<keyword evidence="4" id="KW-0274">FAD</keyword>
<evidence type="ECO:0000256" key="1">
    <source>
        <dbReference type="ARBA" id="ARBA00001974"/>
    </source>
</evidence>
<gene>
    <name evidence="8" type="ORF">Dda_4734</name>
</gene>
<reference evidence="8" key="1">
    <citation type="submission" date="2023-01" db="EMBL/GenBank/DDBJ databases">
        <title>The chitinases involved in constricting ring structure development in the nematode-trapping fungus Drechslerella dactyloides.</title>
        <authorList>
            <person name="Wang R."/>
            <person name="Zhang L."/>
            <person name="Tang P."/>
            <person name="Li S."/>
            <person name="Liang L."/>
        </authorList>
    </citation>
    <scope>NUCLEOTIDE SEQUENCE</scope>
    <source>
        <strain evidence="8">YMF1.00031</strain>
    </source>
</reference>
<dbReference type="Proteomes" id="UP001221413">
    <property type="component" value="Unassembled WGS sequence"/>
</dbReference>
<comment type="similarity">
    <text evidence="2">Belongs to the oxygen-dependent FAD-linked oxidoreductase family.</text>
</comment>
<keyword evidence="9" id="KW-1185">Reference proteome</keyword>
<dbReference type="EMBL" id="JAQGDS010000005">
    <property type="protein sequence ID" value="KAJ6260508.1"/>
    <property type="molecule type" value="Genomic_DNA"/>
</dbReference>
<protein>
    <submittedName>
        <fullName evidence="8">Xylooligosaccharide oxidase</fullName>
    </submittedName>
</protein>
<accession>A0AAD6IXG5</accession>
<organism evidence="8 9">
    <name type="scientific">Drechslerella dactyloides</name>
    <name type="common">Nematode-trapping fungus</name>
    <name type="synonym">Arthrobotrys dactyloides</name>
    <dbReference type="NCBI Taxonomy" id="74499"/>
    <lineage>
        <taxon>Eukaryota</taxon>
        <taxon>Fungi</taxon>
        <taxon>Dikarya</taxon>
        <taxon>Ascomycota</taxon>
        <taxon>Pezizomycotina</taxon>
        <taxon>Orbiliomycetes</taxon>
        <taxon>Orbiliales</taxon>
        <taxon>Orbiliaceae</taxon>
        <taxon>Drechslerella</taxon>
    </lineage>
</organism>
<comment type="caution">
    <text evidence="8">The sequence shown here is derived from an EMBL/GenBank/DDBJ whole genome shotgun (WGS) entry which is preliminary data.</text>
</comment>
<dbReference type="InterPro" id="IPR006094">
    <property type="entry name" value="Oxid_FAD_bind_N"/>
</dbReference>
<feature type="chain" id="PRO_5042061000" evidence="6">
    <location>
        <begin position="18"/>
        <end position="508"/>
    </location>
</feature>
<keyword evidence="6" id="KW-0732">Signal</keyword>
<feature type="signal peptide" evidence="6">
    <location>
        <begin position="1"/>
        <end position="17"/>
    </location>
</feature>
<keyword evidence="5" id="KW-0560">Oxidoreductase</keyword>
<dbReference type="AlphaFoldDB" id="A0AAD6IXG5"/>
<dbReference type="Gene3D" id="3.30.465.10">
    <property type="match status" value="1"/>
</dbReference>
<dbReference type="InterPro" id="IPR050416">
    <property type="entry name" value="FAD-linked_Oxidoreductase"/>
</dbReference>
<keyword evidence="3" id="KW-0285">Flavoprotein</keyword>
<dbReference type="SUPFAM" id="SSF56176">
    <property type="entry name" value="FAD-binding/transporter-associated domain-like"/>
    <property type="match status" value="1"/>
</dbReference>
<dbReference type="GO" id="GO:0016491">
    <property type="term" value="F:oxidoreductase activity"/>
    <property type="evidence" value="ECO:0007669"/>
    <property type="project" value="UniProtKB-KW"/>
</dbReference>
<dbReference type="PROSITE" id="PS51387">
    <property type="entry name" value="FAD_PCMH"/>
    <property type="match status" value="1"/>
</dbReference>
<evidence type="ECO:0000256" key="2">
    <source>
        <dbReference type="ARBA" id="ARBA00005466"/>
    </source>
</evidence>
<evidence type="ECO:0000256" key="5">
    <source>
        <dbReference type="ARBA" id="ARBA00023002"/>
    </source>
</evidence>
<evidence type="ECO:0000256" key="4">
    <source>
        <dbReference type="ARBA" id="ARBA00022827"/>
    </source>
</evidence>
<evidence type="ECO:0000256" key="6">
    <source>
        <dbReference type="SAM" id="SignalP"/>
    </source>
</evidence>
<evidence type="ECO:0000313" key="8">
    <source>
        <dbReference type="EMBL" id="KAJ6260508.1"/>
    </source>
</evidence>
<dbReference type="PANTHER" id="PTHR42973:SF39">
    <property type="entry name" value="FAD-BINDING PCMH-TYPE DOMAIN-CONTAINING PROTEIN"/>
    <property type="match status" value="1"/>
</dbReference>
<dbReference type="InterPro" id="IPR036318">
    <property type="entry name" value="FAD-bd_PCMH-like_sf"/>
</dbReference>
<name>A0AAD6IXG5_DREDA</name>
<evidence type="ECO:0000259" key="7">
    <source>
        <dbReference type="PROSITE" id="PS51387"/>
    </source>
</evidence>
<dbReference type="PANTHER" id="PTHR42973">
    <property type="entry name" value="BINDING OXIDOREDUCTASE, PUTATIVE (AFU_ORTHOLOGUE AFUA_1G17690)-RELATED"/>
    <property type="match status" value="1"/>
</dbReference>
<comment type="cofactor">
    <cofactor evidence="1">
        <name>FAD</name>
        <dbReference type="ChEBI" id="CHEBI:57692"/>
    </cofactor>
</comment>
<evidence type="ECO:0000313" key="9">
    <source>
        <dbReference type="Proteomes" id="UP001221413"/>
    </source>
</evidence>
<dbReference type="Pfam" id="PF08031">
    <property type="entry name" value="BBE"/>
    <property type="match status" value="1"/>
</dbReference>
<dbReference type="InterPro" id="IPR016166">
    <property type="entry name" value="FAD-bd_PCMH"/>
</dbReference>
<proteinExistence type="inferred from homology"/>
<dbReference type="InterPro" id="IPR012951">
    <property type="entry name" value="BBE"/>
</dbReference>
<dbReference type="GO" id="GO:0071949">
    <property type="term" value="F:FAD binding"/>
    <property type="evidence" value="ECO:0007669"/>
    <property type="project" value="InterPro"/>
</dbReference>
<sequence length="508" mass="55817">MVRSGLLFGVLPLLAGASPVPSYQDSLYSTEQSVFEDCLKAADVPTVLQSTPNFAALALPMNTRMKTKPAVITIPTTAQHVSSTVKCASQFKLKVTPKSGGHAYNAQGLGDGAVVIDLQRFQDVVYDPKTQLARVGGGVRLGNMAQKLYDQGKRGIPHGTCPDVGVGGHSAGGFGWSSRQWGLTVDQMVEVEVVTADGAIRRVNKDCESDLFWALRGAAPSFGVITNFWFKTYEAPENIVTYSYKFTGSVDVLSSAFFEIQKFAETLPKEVGMLVDFLENGSGFRVYGAYYNKTLEQFNCLFNPLLQKLPNPGSSAEVKVRGWIDTLVYAAEGNVTTIVVPETGSNLHAPFYAKSVLTSEDSPLTLEAIKRVFTFATTQGRAATEKGLPWQVLLIFSGGRDSALNNKALLSESSFAQRNTFWSWGLFSFIGNLNEQSNKDSISFLNDFDRTLRRPGDAAYVNAHDSEYTREESHRLVYGSQYQKLSVVKKKWDQNQVFWYPQSIDPAA</sequence>
<evidence type="ECO:0000256" key="3">
    <source>
        <dbReference type="ARBA" id="ARBA00022630"/>
    </source>
</evidence>
<dbReference type="Pfam" id="PF01565">
    <property type="entry name" value="FAD_binding_4"/>
    <property type="match status" value="1"/>
</dbReference>